<dbReference type="PROSITE" id="PS50995">
    <property type="entry name" value="HTH_MARR_2"/>
    <property type="match status" value="1"/>
</dbReference>
<dbReference type="GO" id="GO:0006950">
    <property type="term" value="P:response to stress"/>
    <property type="evidence" value="ECO:0007669"/>
    <property type="project" value="TreeGrafter"/>
</dbReference>
<organism evidence="2 3">
    <name type="scientific">Candidatus Sulfuritelmatomonas gaucii</name>
    <dbReference type="NCBI Taxonomy" id="2043161"/>
    <lineage>
        <taxon>Bacteria</taxon>
        <taxon>Pseudomonadati</taxon>
        <taxon>Acidobacteriota</taxon>
        <taxon>Terriglobia</taxon>
        <taxon>Terriglobales</taxon>
        <taxon>Acidobacteriaceae</taxon>
        <taxon>Candidatus Sulfuritelmatomonas</taxon>
    </lineage>
</organism>
<dbReference type="Proteomes" id="UP000239735">
    <property type="component" value="Unassembled WGS sequence"/>
</dbReference>
<dbReference type="Gene3D" id="1.10.10.10">
    <property type="entry name" value="Winged helix-like DNA-binding domain superfamily/Winged helix DNA-binding domain"/>
    <property type="match status" value="1"/>
</dbReference>
<gene>
    <name evidence="2" type="ORF">SBA5_560024</name>
</gene>
<dbReference type="InterPro" id="IPR036390">
    <property type="entry name" value="WH_DNA-bd_sf"/>
</dbReference>
<evidence type="ECO:0000313" key="2">
    <source>
        <dbReference type="EMBL" id="SPE26858.1"/>
    </source>
</evidence>
<dbReference type="Pfam" id="PF12802">
    <property type="entry name" value="MarR_2"/>
    <property type="match status" value="1"/>
</dbReference>
<dbReference type="AlphaFoldDB" id="A0A2N9LUE4"/>
<dbReference type="EMBL" id="OKRB01000115">
    <property type="protein sequence ID" value="SPE26858.1"/>
    <property type="molecule type" value="Genomic_DNA"/>
</dbReference>
<dbReference type="GO" id="GO:0003700">
    <property type="term" value="F:DNA-binding transcription factor activity"/>
    <property type="evidence" value="ECO:0007669"/>
    <property type="project" value="InterPro"/>
</dbReference>
<feature type="domain" description="HTH marR-type" evidence="1">
    <location>
        <begin position="10"/>
        <end position="151"/>
    </location>
</feature>
<dbReference type="SMART" id="SM00347">
    <property type="entry name" value="HTH_MARR"/>
    <property type="match status" value="1"/>
</dbReference>
<evidence type="ECO:0000259" key="1">
    <source>
        <dbReference type="PROSITE" id="PS50995"/>
    </source>
</evidence>
<dbReference type="SUPFAM" id="SSF46785">
    <property type="entry name" value="Winged helix' DNA-binding domain"/>
    <property type="match status" value="1"/>
</dbReference>
<evidence type="ECO:0000313" key="3">
    <source>
        <dbReference type="Proteomes" id="UP000239735"/>
    </source>
</evidence>
<reference evidence="3" key="1">
    <citation type="submission" date="2018-02" db="EMBL/GenBank/DDBJ databases">
        <authorList>
            <person name="Hausmann B."/>
        </authorList>
    </citation>
    <scope>NUCLEOTIDE SEQUENCE [LARGE SCALE GENOMIC DNA]</scope>
    <source>
        <strain evidence="3">Peat soil MAG SbA5</strain>
    </source>
</reference>
<dbReference type="PANTHER" id="PTHR33164:SF43">
    <property type="entry name" value="HTH-TYPE TRANSCRIPTIONAL REPRESSOR YETL"/>
    <property type="match status" value="1"/>
</dbReference>
<dbReference type="InterPro" id="IPR039422">
    <property type="entry name" value="MarR/SlyA-like"/>
</dbReference>
<name>A0A2N9LUE4_9BACT</name>
<dbReference type="InterPro" id="IPR000835">
    <property type="entry name" value="HTH_MarR-typ"/>
</dbReference>
<protein>
    <submittedName>
        <fullName evidence="2">Transcriptional regulator, MarR family</fullName>
    </submittedName>
</protein>
<sequence>MTHPHREPNSNLLLKTLAEFRYELRRFMHFSESIALDAGLQPQQHQLLLQIAGARDGAPVTIAYAAERLGLKHNSTVELVDRSEREGLLTRTADPSDKRRAILEMSNKGRSLLDRLASDHADELKDRAPRLIEALEHVRSHAAIDAGAEAR</sequence>
<dbReference type="InterPro" id="IPR036388">
    <property type="entry name" value="WH-like_DNA-bd_sf"/>
</dbReference>
<dbReference type="OrthoDB" id="9807800at2"/>
<proteinExistence type="predicted"/>
<dbReference type="PANTHER" id="PTHR33164">
    <property type="entry name" value="TRANSCRIPTIONAL REGULATOR, MARR FAMILY"/>
    <property type="match status" value="1"/>
</dbReference>
<accession>A0A2N9LUE4</accession>